<reference evidence="10 11" key="1">
    <citation type="submission" date="2019-02" db="EMBL/GenBank/DDBJ databases">
        <title>Deep-cultivation of Planctomycetes and their phenomic and genomic characterization uncovers novel biology.</title>
        <authorList>
            <person name="Wiegand S."/>
            <person name="Jogler M."/>
            <person name="Boedeker C."/>
            <person name="Pinto D."/>
            <person name="Vollmers J."/>
            <person name="Rivas-Marin E."/>
            <person name="Kohn T."/>
            <person name="Peeters S.H."/>
            <person name="Heuer A."/>
            <person name="Rast P."/>
            <person name="Oberbeckmann S."/>
            <person name="Bunk B."/>
            <person name="Jeske O."/>
            <person name="Meyerdierks A."/>
            <person name="Storesund J.E."/>
            <person name="Kallscheuer N."/>
            <person name="Luecker S."/>
            <person name="Lage O.M."/>
            <person name="Pohl T."/>
            <person name="Merkel B.J."/>
            <person name="Hornburger P."/>
            <person name="Mueller R.-W."/>
            <person name="Bruemmer F."/>
            <person name="Labrenz M."/>
            <person name="Spormann A.M."/>
            <person name="Op Den Camp H."/>
            <person name="Overmann J."/>
            <person name="Amann R."/>
            <person name="Jetten M.S.M."/>
            <person name="Mascher T."/>
            <person name="Medema M.H."/>
            <person name="Devos D.P."/>
            <person name="Kaster A.-K."/>
            <person name="Ovreas L."/>
            <person name="Rohde M."/>
            <person name="Galperin M.Y."/>
            <person name="Jogler C."/>
        </authorList>
    </citation>
    <scope>NUCLEOTIDE SEQUENCE [LARGE SCALE GENOMIC DNA]</scope>
    <source>
        <strain evidence="10 11">Pla108</strain>
    </source>
</reference>
<sequence length="189" mass="20432">MHQQGEKMIDAVSQKSWSPYVVGSLIGILSWFSFATADKPLGITTAFEHAAALTWAAAIPDMAEQHPYFAAKRAEGKPPIIGWEAMLVVGVFFGALLSARLSGDQNRLWVPPMWERRFGPSKWKRLSAAFLSAALMMFGARLAQGCTSGHGISGSLQLAVSSWLFISIAFGVAILTALAMYRGQGVQDV</sequence>
<organism evidence="10 11">
    <name type="scientific">Botrimarina colliarenosi</name>
    <dbReference type="NCBI Taxonomy" id="2528001"/>
    <lineage>
        <taxon>Bacteria</taxon>
        <taxon>Pseudomonadati</taxon>
        <taxon>Planctomycetota</taxon>
        <taxon>Planctomycetia</taxon>
        <taxon>Pirellulales</taxon>
        <taxon>Lacipirellulaceae</taxon>
        <taxon>Botrimarina</taxon>
    </lineage>
</organism>
<keyword evidence="11" id="KW-1185">Reference proteome</keyword>
<accession>A0A5C6A4H9</accession>
<name>A0A5C6A4H9_9BACT</name>
<gene>
    <name evidence="10" type="ORF">Pla108_37030</name>
</gene>
<evidence type="ECO:0000256" key="1">
    <source>
        <dbReference type="ARBA" id="ARBA00004429"/>
    </source>
</evidence>
<dbReference type="Pfam" id="PF04143">
    <property type="entry name" value="Sulf_transp"/>
    <property type="match status" value="1"/>
</dbReference>
<feature type="transmembrane region" description="Helical" evidence="9">
    <location>
        <begin position="80"/>
        <end position="102"/>
    </location>
</feature>
<evidence type="ECO:0000313" key="11">
    <source>
        <dbReference type="Proteomes" id="UP000317421"/>
    </source>
</evidence>
<feature type="transmembrane region" description="Helical" evidence="9">
    <location>
        <begin position="17"/>
        <end position="34"/>
    </location>
</feature>
<evidence type="ECO:0000256" key="7">
    <source>
        <dbReference type="ARBA" id="ARBA00023136"/>
    </source>
</evidence>
<keyword evidence="6 9" id="KW-1133">Transmembrane helix</keyword>
<evidence type="ECO:0000256" key="8">
    <source>
        <dbReference type="ARBA" id="ARBA00035655"/>
    </source>
</evidence>
<evidence type="ECO:0000313" key="10">
    <source>
        <dbReference type="EMBL" id="TWT94852.1"/>
    </source>
</evidence>
<protein>
    <submittedName>
        <fullName evidence="10">Putative inner membrane protein</fullName>
    </submittedName>
</protein>
<keyword evidence="4" id="KW-0997">Cell inner membrane</keyword>
<keyword evidence="5 9" id="KW-0812">Transmembrane</keyword>
<feature type="transmembrane region" description="Helical" evidence="9">
    <location>
        <begin position="123"/>
        <end position="143"/>
    </location>
</feature>
<dbReference type="Proteomes" id="UP000317421">
    <property type="component" value="Unassembled WGS sequence"/>
</dbReference>
<evidence type="ECO:0000256" key="4">
    <source>
        <dbReference type="ARBA" id="ARBA00022519"/>
    </source>
</evidence>
<evidence type="ECO:0000256" key="5">
    <source>
        <dbReference type="ARBA" id="ARBA00022692"/>
    </source>
</evidence>
<comment type="similarity">
    <text evidence="8">Belongs to the TsuA/YedE (TC 9.B.102) family.</text>
</comment>
<dbReference type="GO" id="GO:0005886">
    <property type="term" value="C:plasma membrane"/>
    <property type="evidence" value="ECO:0007669"/>
    <property type="project" value="UniProtKB-SubCell"/>
</dbReference>
<evidence type="ECO:0000256" key="3">
    <source>
        <dbReference type="ARBA" id="ARBA00022475"/>
    </source>
</evidence>
<evidence type="ECO:0000256" key="2">
    <source>
        <dbReference type="ARBA" id="ARBA00022448"/>
    </source>
</evidence>
<keyword evidence="3" id="KW-1003">Cell membrane</keyword>
<evidence type="ECO:0000256" key="9">
    <source>
        <dbReference type="SAM" id="Phobius"/>
    </source>
</evidence>
<dbReference type="PANTHER" id="PTHR30574">
    <property type="entry name" value="INNER MEMBRANE PROTEIN YEDE"/>
    <property type="match status" value="1"/>
</dbReference>
<dbReference type="AlphaFoldDB" id="A0A5C6A4H9"/>
<evidence type="ECO:0000256" key="6">
    <source>
        <dbReference type="ARBA" id="ARBA00022989"/>
    </source>
</evidence>
<comment type="caution">
    <text evidence="10">The sequence shown here is derived from an EMBL/GenBank/DDBJ whole genome shotgun (WGS) entry which is preliminary data.</text>
</comment>
<keyword evidence="7 9" id="KW-0472">Membrane</keyword>
<proteinExistence type="inferred from homology"/>
<comment type="subcellular location">
    <subcellularLocation>
        <location evidence="1">Cell inner membrane</location>
        <topology evidence="1">Multi-pass membrane protein</topology>
    </subcellularLocation>
</comment>
<keyword evidence="2" id="KW-0813">Transport</keyword>
<feature type="transmembrane region" description="Helical" evidence="9">
    <location>
        <begin position="163"/>
        <end position="181"/>
    </location>
</feature>
<dbReference type="EMBL" id="SJPR01000006">
    <property type="protein sequence ID" value="TWT94852.1"/>
    <property type="molecule type" value="Genomic_DNA"/>
</dbReference>
<dbReference type="PANTHER" id="PTHR30574:SF1">
    <property type="entry name" value="SULPHUR TRANSPORT DOMAIN-CONTAINING PROTEIN"/>
    <property type="match status" value="1"/>
</dbReference>
<dbReference type="InterPro" id="IPR007272">
    <property type="entry name" value="Sulf_transp_TsuA/YedE"/>
</dbReference>